<dbReference type="AlphaFoldDB" id="A0AAE0QRD9"/>
<feature type="domain" description="Alkylated DNA repair protein AlkB homologue 8 N-terminal" evidence="1">
    <location>
        <begin position="55"/>
        <end position="81"/>
    </location>
</feature>
<evidence type="ECO:0000313" key="3">
    <source>
        <dbReference type="Proteomes" id="UP001274896"/>
    </source>
</evidence>
<evidence type="ECO:0000259" key="1">
    <source>
        <dbReference type="Pfam" id="PF09004"/>
    </source>
</evidence>
<dbReference type="Proteomes" id="UP001274896">
    <property type="component" value="Unassembled WGS sequence"/>
</dbReference>
<gene>
    <name evidence="2" type="ORF">QTP70_029770</name>
</gene>
<dbReference type="GO" id="GO:0016706">
    <property type="term" value="F:2-oxoglutarate-dependent dioxygenase activity"/>
    <property type="evidence" value="ECO:0007669"/>
    <property type="project" value="InterPro"/>
</dbReference>
<reference evidence="2" key="1">
    <citation type="submission" date="2023-06" db="EMBL/GenBank/DDBJ databases">
        <title>Male Hemibagrus guttatus genome.</title>
        <authorList>
            <person name="Bian C."/>
        </authorList>
    </citation>
    <scope>NUCLEOTIDE SEQUENCE</scope>
    <source>
        <strain evidence="2">Male_cb2023</strain>
        <tissue evidence="2">Muscle</tissue>
    </source>
</reference>
<organism evidence="2 3">
    <name type="scientific">Hemibagrus guttatus</name>
    <dbReference type="NCBI Taxonomy" id="175788"/>
    <lineage>
        <taxon>Eukaryota</taxon>
        <taxon>Metazoa</taxon>
        <taxon>Chordata</taxon>
        <taxon>Craniata</taxon>
        <taxon>Vertebrata</taxon>
        <taxon>Euteleostomi</taxon>
        <taxon>Actinopterygii</taxon>
        <taxon>Neopterygii</taxon>
        <taxon>Teleostei</taxon>
        <taxon>Ostariophysi</taxon>
        <taxon>Siluriformes</taxon>
        <taxon>Bagridae</taxon>
        <taxon>Hemibagrus</taxon>
    </lineage>
</organism>
<protein>
    <recommendedName>
        <fullName evidence="1">Alkylated DNA repair protein AlkB homologue 8 N-terminal domain-containing protein</fullName>
    </recommendedName>
</protein>
<dbReference type="Pfam" id="PF09004">
    <property type="entry name" value="ALKBH8_N"/>
    <property type="match status" value="1"/>
</dbReference>
<name>A0AAE0QRD9_9TELE</name>
<accession>A0AAE0QRD9</accession>
<proteinExistence type="predicted"/>
<comment type="caution">
    <text evidence="2">The sequence shown here is derived from an EMBL/GenBank/DDBJ whole genome shotgun (WGS) entry which is preliminary data.</text>
</comment>
<keyword evidence="3" id="KW-1185">Reference proteome</keyword>
<dbReference type="GO" id="GO:0008168">
    <property type="term" value="F:methyltransferase activity"/>
    <property type="evidence" value="ECO:0007669"/>
    <property type="project" value="InterPro"/>
</dbReference>
<sequence>MHSSNHIVKFTDDTTVLDLISKNNERAQSDHFPLFIDGSPVEIVKSTKFLGELHFYFLWRLKKAHLPPPILTMFYRGTIESSFITAWFGKCTISNHKALQRIVRTAEKIIGVSLPSITDMYTTRCIRKANSIVDDPTHPSHTLFTLLLSGSIRALTTRLRNSFFPQAIRLLNTQ</sequence>
<dbReference type="EMBL" id="JAUCMX010000012">
    <property type="protein sequence ID" value="KAK3529388.1"/>
    <property type="molecule type" value="Genomic_DNA"/>
</dbReference>
<feature type="non-terminal residue" evidence="2">
    <location>
        <position position="1"/>
    </location>
</feature>
<dbReference type="InterPro" id="IPR015095">
    <property type="entry name" value="AlkB_hom8_N"/>
</dbReference>
<evidence type="ECO:0000313" key="2">
    <source>
        <dbReference type="EMBL" id="KAK3529388.1"/>
    </source>
</evidence>